<proteinExistence type="predicted"/>
<comment type="caution">
    <text evidence="1">The sequence shown here is derived from an EMBL/GenBank/DDBJ whole genome shotgun (WGS) entry which is preliminary data.</text>
</comment>
<protein>
    <submittedName>
        <fullName evidence="1">Uncharacterized protein</fullName>
    </submittedName>
</protein>
<accession>A0A0F9TF91</accession>
<evidence type="ECO:0000313" key="1">
    <source>
        <dbReference type="EMBL" id="KKN40143.1"/>
    </source>
</evidence>
<dbReference type="EMBL" id="LAZR01001722">
    <property type="protein sequence ID" value="KKN40143.1"/>
    <property type="molecule type" value="Genomic_DNA"/>
</dbReference>
<dbReference type="AlphaFoldDB" id="A0A0F9TF91"/>
<reference evidence="1" key="1">
    <citation type="journal article" date="2015" name="Nature">
        <title>Complex archaea that bridge the gap between prokaryotes and eukaryotes.</title>
        <authorList>
            <person name="Spang A."/>
            <person name="Saw J.H."/>
            <person name="Jorgensen S.L."/>
            <person name="Zaremba-Niedzwiedzka K."/>
            <person name="Martijn J."/>
            <person name="Lind A.E."/>
            <person name="van Eijk R."/>
            <person name="Schleper C."/>
            <person name="Guy L."/>
            <person name="Ettema T.J."/>
        </authorList>
    </citation>
    <scope>NUCLEOTIDE SEQUENCE</scope>
</reference>
<sequence length="59" mass="6427">MLVNLNRGLHDGYVLVNPSSVTAIRQQEGLRSLVFYDGGSVDVVGTPTEVADKLKIEVR</sequence>
<gene>
    <name evidence="1" type="ORF">LCGC14_0736410</name>
</gene>
<organism evidence="1">
    <name type="scientific">marine sediment metagenome</name>
    <dbReference type="NCBI Taxonomy" id="412755"/>
    <lineage>
        <taxon>unclassified sequences</taxon>
        <taxon>metagenomes</taxon>
        <taxon>ecological metagenomes</taxon>
    </lineage>
</organism>
<name>A0A0F9TF91_9ZZZZ</name>